<name>A0A1T5L654_9MICO</name>
<evidence type="ECO:0000313" key="4">
    <source>
        <dbReference type="Proteomes" id="UP000189777"/>
    </source>
</evidence>
<keyword evidence="4" id="KW-1185">Reference proteome</keyword>
<dbReference type="Pfam" id="PF02583">
    <property type="entry name" value="Trns_repr_metal"/>
    <property type="match status" value="1"/>
</dbReference>
<evidence type="ECO:0000256" key="1">
    <source>
        <dbReference type="ARBA" id="ARBA00005428"/>
    </source>
</evidence>
<gene>
    <name evidence="3" type="ORF">SAMN04324258_2838</name>
</gene>
<reference evidence="3 4" key="1">
    <citation type="submission" date="2017-02" db="EMBL/GenBank/DDBJ databases">
        <authorList>
            <person name="Peterson S.W."/>
        </authorList>
    </citation>
    <scope>NUCLEOTIDE SEQUENCE [LARGE SCALE GENOMIC DNA]</scope>
    <source>
        <strain evidence="3 4">DSM 21481</strain>
    </source>
</reference>
<dbReference type="OrthoDB" id="9809524at2"/>
<dbReference type="Proteomes" id="UP000189777">
    <property type="component" value="Unassembled WGS sequence"/>
</dbReference>
<dbReference type="RefSeq" id="WP_079575141.1">
    <property type="nucleotide sequence ID" value="NZ_FUZQ01000005.1"/>
</dbReference>
<dbReference type="EMBL" id="FUZQ01000005">
    <property type="protein sequence ID" value="SKC70878.1"/>
    <property type="molecule type" value="Genomic_DNA"/>
</dbReference>
<dbReference type="STRING" id="526729.SAMN04324258_2838"/>
<protein>
    <submittedName>
        <fullName evidence="3">DNA-binding transcriptional regulator, FrmR family</fullName>
    </submittedName>
</protein>
<dbReference type="AlphaFoldDB" id="A0A1T5L654"/>
<dbReference type="GO" id="GO:0045892">
    <property type="term" value="P:negative regulation of DNA-templated transcription"/>
    <property type="evidence" value="ECO:0007669"/>
    <property type="project" value="UniProtKB-ARBA"/>
</dbReference>
<dbReference type="PANTHER" id="PTHR33677">
    <property type="entry name" value="TRANSCRIPTIONAL REPRESSOR FRMR-RELATED"/>
    <property type="match status" value="1"/>
</dbReference>
<accession>A0A1T5L654</accession>
<dbReference type="PANTHER" id="PTHR33677:SF5">
    <property type="entry name" value="TRANSCRIPTIONAL REPRESSOR FRMR"/>
    <property type="match status" value="1"/>
</dbReference>
<evidence type="ECO:0000313" key="3">
    <source>
        <dbReference type="EMBL" id="SKC70878.1"/>
    </source>
</evidence>
<proteinExistence type="inferred from homology"/>
<dbReference type="CDD" id="cd10148">
    <property type="entry name" value="CsoR-like_DUF156"/>
    <property type="match status" value="1"/>
</dbReference>
<keyword evidence="3" id="KW-0238">DNA-binding</keyword>
<dbReference type="InterPro" id="IPR038390">
    <property type="entry name" value="Metal_Tscrpt_repr_sf"/>
</dbReference>
<evidence type="ECO:0000256" key="2">
    <source>
        <dbReference type="ARBA" id="ARBA00023008"/>
    </source>
</evidence>
<dbReference type="Gene3D" id="1.20.58.1000">
    <property type="entry name" value="Metal-sensitive repressor, helix protomer"/>
    <property type="match status" value="1"/>
</dbReference>
<dbReference type="GO" id="GO:0046872">
    <property type="term" value="F:metal ion binding"/>
    <property type="evidence" value="ECO:0007669"/>
    <property type="project" value="InterPro"/>
</dbReference>
<keyword evidence="2" id="KW-0186">Copper</keyword>
<dbReference type="GO" id="GO:0003677">
    <property type="term" value="F:DNA binding"/>
    <property type="evidence" value="ECO:0007669"/>
    <property type="project" value="UniProtKB-KW"/>
</dbReference>
<organism evidence="3 4">
    <name type="scientific">Krasilnikoviella flava</name>
    <dbReference type="NCBI Taxonomy" id="526729"/>
    <lineage>
        <taxon>Bacteria</taxon>
        <taxon>Bacillati</taxon>
        <taxon>Actinomycetota</taxon>
        <taxon>Actinomycetes</taxon>
        <taxon>Micrococcales</taxon>
        <taxon>Promicromonosporaceae</taxon>
        <taxon>Krasilnikoviella</taxon>
    </lineage>
</organism>
<comment type="similarity">
    <text evidence="1">Belongs to the CsoR family.</text>
</comment>
<dbReference type="InterPro" id="IPR003735">
    <property type="entry name" value="Metal_Tscrpt_repr"/>
</dbReference>
<sequence>MLTTDSDAQRRILNRLRRARGQLNAVIDAVEGGRSCRDVVTQLAAVSAALDRAGFAVISTAMKECLADPDNPGEDGLTTEELEKLFLMLA</sequence>